<comment type="subcellular location">
    <subcellularLocation>
        <location evidence="1">Cell membrane</location>
        <topology evidence="1">Multi-pass membrane protein</topology>
    </subcellularLocation>
</comment>
<feature type="transmembrane region" description="Helical" evidence="7">
    <location>
        <begin position="138"/>
        <end position="159"/>
    </location>
</feature>
<accession>A0AAW5JLX2</accession>
<feature type="transmembrane region" description="Helical" evidence="7">
    <location>
        <begin position="415"/>
        <end position="435"/>
    </location>
</feature>
<feature type="transmembrane region" description="Helical" evidence="7">
    <location>
        <begin position="199"/>
        <end position="223"/>
    </location>
</feature>
<feature type="transmembrane region" description="Helical" evidence="7">
    <location>
        <begin position="12"/>
        <end position="31"/>
    </location>
</feature>
<dbReference type="GO" id="GO:0015297">
    <property type="term" value="F:antiporter activity"/>
    <property type="evidence" value="ECO:0007669"/>
    <property type="project" value="InterPro"/>
</dbReference>
<dbReference type="GO" id="GO:0042910">
    <property type="term" value="F:xenobiotic transmembrane transporter activity"/>
    <property type="evidence" value="ECO:0007669"/>
    <property type="project" value="InterPro"/>
</dbReference>
<dbReference type="InterPro" id="IPR052031">
    <property type="entry name" value="Membrane_Transporter-Flippase"/>
</dbReference>
<dbReference type="InterPro" id="IPR002528">
    <property type="entry name" value="MATE_fam"/>
</dbReference>
<dbReference type="AlphaFoldDB" id="A0AAW5JLX2"/>
<keyword evidence="2" id="KW-0813">Transport</keyword>
<reference evidence="8" key="1">
    <citation type="submission" date="2022-06" db="EMBL/GenBank/DDBJ databases">
        <title>Isolation of gut microbiota from human fecal samples.</title>
        <authorList>
            <person name="Pamer E.G."/>
            <person name="Barat B."/>
            <person name="Waligurski E."/>
            <person name="Medina S."/>
            <person name="Paddock L."/>
            <person name="Mostad J."/>
        </authorList>
    </citation>
    <scope>NUCLEOTIDE SEQUENCE</scope>
    <source>
        <strain evidence="8">DFI.9.91</strain>
    </source>
</reference>
<evidence type="ECO:0000256" key="5">
    <source>
        <dbReference type="ARBA" id="ARBA00022989"/>
    </source>
</evidence>
<protein>
    <submittedName>
        <fullName evidence="8">MATE family efflux transporter</fullName>
    </submittedName>
</protein>
<feature type="transmembrane region" description="Helical" evidence="7">
    <location>
        <begin position="282"/>
        <end position="304"/>
    </location>
</feature>
<organism evidence="8 9">
    <name type="scientific">Intestinimonas massiliensis</name>
    <name type="common">ex Afouda et al. 2020</name>
    <dbReference type="NCBI Taxonomy" id="1673721"/>
    <lineage>
        <taxon>Bacteria</taxon>
        <taxon>Bacillati</taxon>
        <taxon>Bacillota</taxon>
        <taxon>Clostridia</taxon>
        <taxon>Eubacteriales</taxon>
        <taxon>Intestinimonas</taxon>
    </lineage>
</organism>
<keyword evidence="3" id="KW-1003">Cell membrane</keyword>
<dbReference type="EMBL" id="JANFYS010000001">
    <property type="protein sequence ID" value="MCQ4768894.1"/>
    <property type="molecule type" value="Genomic_DNA"/>
</dbReference>
<name>A0AAW5JLX2_9FIRM</name>
<proteinExistence type="predicted"/>
<dbReference type="RefSeq" id="WP_256302837.1">
    <property type="nucleotide sequence ID" value="NZ_JANFYS010000001.1"/>
</dbReference>
<evidence type="ECO:0000313" key="8">
    <source>
        <dbReference type="EMBL" id="MCQ4768894.1"/>
    </source>
</evidence>
<feature type="transmembrane region" description="Helical" evidence="7">
    <location>
        <begin position="386"/>
        <end position="409"/>
    </location>
</feature>
<feature type="transmembrane region" description="Helical" evidence="7">
    <location>
        <begin position="97"/>
        <end position="118"/>
    </location>
</feature>
<dbReference type="PANTHER" id="PTHR43549">
    <property type="entry name" value="MULTIDRUG RESISTANCE PROTEIN YPNP-RELATED"/>
    <property type="match status" value="1"/>
</dbReference>
<evidence type="ECO:0000256" key="6">
    <source>
        <dbReference type="ARBA" id="ARBA00023136"/>
    </source>
</evidence>
<gene>
    <name evidence="8" type="ORF">NE579_00235</name>
</gene>
<feature type="transmembrane region" description="Helical" evidence="7">
    <location>
        <begin position="256"/>
        <end position="276"/>
    </location>
</feature>
<dbReference type="CDD" id="cd13138">
    <property type="entry name" value="MATE_yoeA_like"/>
    <property type="match status" value="1"/>
</dbReference>
<evidence type="ECO:0000256" key="7">
    <source>
        <dbReference type="SAM" id="Phobius"/>
    </source>
</evidence>
<dbReference type="GO" id="GO:0005886">
    <property type="term" value="C:plasma membrane"/>
    <property type="evidence" value="ECO:0007669"/>
    <property type="project" value="UniProtKB-SubCell"/>
</dbReference>
<keyword evidence="6 7" id="KW-0472">Membrane</keyword>
<keyword evidence="4 7" id="KW-0812">Transmembrane</keyword>
<evidence type="ECO:0000256" key="2">
    <source>
        <dbReference type="ARBA" id="ARBA00022448"/>
    </source>
</evidence>
<evidence type="ECO:0000256" key="3">
    <source>
        <dbReference type="ARBA" id="ARBA00022475"/>
    </source>
</evidence>
<feature type="transmembrane region" description="Helical" evidence="7">
    <location>
        <begin position="166"/>
        <end position="187"/>
    </location>
</feature>
<evidence type="ECO:0000313" key="9">
    <source>
        <dbReference type="Proteomes" id="UP001204562"/>
    </source>
</evidence>
<dbReference type="Pfam" id="PF01554">
    <property type="entry name" value="MatE"/>
    <property type="match status" value="2"/>
</dbReference>
<sequence length="461" mass="49620">MQNSITEGPIAKPLLSFFFPILLGTFFQQLYNTVDAIIVGNFVGKEALAAVGGATAVLINFLVNLFVGLSSGATVVIAQRYGARDPEGLSRTVHTAIALALAAGVGITVLGVSASGPALRLMGTPADVLPHATVYLRVYFAGSIASFLYNMGSSILRAVGDTKRPLYFLIAACLTNIVLDLLFVVVLDLGVLGVGLATVLSQVVSAALVLFVLLQPACVYTLVPKEVRFYPGTLKNILRIGIPAGIQSDMYAVSNILLQSCINAFGTDTVAAYTAFGKVDGFYWMISGAFGVAITTFVSQNFGAQKYDRLRRSVRVCLGLTFGVTAFVSLAFFAAAPWLLRMFSGDTTVISLGVGMLRFICPFYCTFVCIEIFSGTVRGTGDSLPPMLLTCGGVCVLRVLWVFLILPHYPSMDTVLVSYPVSWVVTSLLYILYYLQGGWLRRRIRVYGYIPEECGRKPAKV</sequence>
<dbReference type="InterPro" id="IPR048279">
    <property type="entry name" value="MdtK-like"/>
</dbReference>
<evidence type="ECO:0000256" key="1">
    <source>
        <dbReference type="ARBA" id="ARBA00004651"/>
    </source>
</evidence>
<dbReference type="Proteomes" id="UP001204562">
    <property type="component" value="Unassembled WGS sequence"/>
</dbReference>
<dbReference type="PANTHER" id="PTHR43549:SF3">
    <property type="entry name" value="MULTIDRUG RESISTANCE PROTEIN YPNP-RELATED"/>
    <property type="match status" value="1"/>
</dbReference>
<evidence type="ECO:0000256" key="4">
    <source>
        <dbReference type="ARBA" id="ARBA00022692"/>
    </source>
</evidence>
<dbReference type="NCBIfam" id="TIGR00797">
    <property type="entry name" value="matE"/>
    <property type="match status" value="1"/>
</dbReference>
<feature type="transmembrane region" description="Helical" evidence="7">
    <location>
        <begin position="51"/>
        <end position="77"/>
    </location>
</feature>
<feature type="transmembrane region" description="Helical" evidence="7">
    <location>
        <begin position="352"/>
        <end position="374"/>
    </location>
</feature>
<dbReference type="PIRSF" id="PIRSF006603">
    <property type="entry name" value="DinF"/>
    <property type="match status" value="1"/>
</dbReference>
<keyword evidence="5 7" id="KW-1133">Transmembrane helix</keyword>
<feature type="transmembrane region" description="Helical" evidence="7">
    <location>
        <begin position="316"/>
        <end position="340"/>
    </location>
</feature>
<comment type="caution">
    <text evidence="8">The sequence shown here is derived from an EMBL/GenBank/DDBJ whole genome shotgun (WGS) entry which is preliminary data.</text>
</comment>